<protein>
    <submittedName>
        <fullName evidence="1">Uncharacterized protein</fullName>
    </submittedName>
</protein>
<reference evidence="1 2" key="1">
    <citation type="submission" date="2019-08" db="EMBL/GenBank/DDBJ databases">
        <title>In-depth cultivation of the pig gut microbiome towards novel bacterial diversity and tailored functional studies.</title>
        <authorList>
            <person name="Wylensek D."/>
            <person name="Hitch T.C.A."/>
            <person name="Clavel T."/>
        </authorList>
    </citation>
    <scope>NUCLEOTIDE SEQUENCE [LARGE SCALE GENOMIC DNA]</scope>
    <source>
        <strain evidence="1 2">WCA-389-WT-23D1</strain>
    </source>
</reference>
<dbReference type="Proteomes" id="UP000429958">
    <property type="component" value="Unassembled WGS sequence"/>
</dbReference>
<proteinExistence type="predicted"/>
<accession>A0A7X2NIV7</accession>
<organism evidence="1 2">
    <name type="scientific">Clostridium porci</name>
    <dbReference type="NCBI Taxonomy" id="2605778"/>
    <lineage>
        <taxon>Bacteria</taxon>
        <taxon>Bacillati</taxon>
        <taxon>Bacillota</taxon>
        <taxon>Clostridia</taxon>
        <taxon>Eubacteriales</taxon>
        <taxon>Clostridiaceae</taxon>
        <taxon>Clostridium</taxon>
    </lineage>
</organism>
<evidence type="ECO:0000313" key="2">
    <source>
        <dbReference type="Proteomes" id="UP000429958"/>
    </source>
</evidence>
<evidence type="ECO:0000313" key="1">
    <source>
        <dbReference type="EMBL" id="MSS35510.1"/>
    </source>
</evidence>
<keyword evidence="2" id="KW-1185">Reference proteome</keyword>
<comment type="caution">
    <text evidence="1">The sequence shown here is derived from an EMBL/GenBank/DDBJ whole genome shotgun (WGS) entry which is preliminary data.</text>
</comment>
<name>A0A7X2NIV7_9CLOT</name>
<dbReference type="EMBL" id="VUMD01000002">
    <property type="protein sequence ID" value="MSS35510.1"/>
    <property type="molecule type" value="Genomic_DNA"/>
</dbReference>
<sequence length="97" mass="10026">MSASEETAQANIKLAGREQLATQGVSGRQVHKGVAGVSQRRGSVASFLLPASGQRKSRKPFLISCQGGVAGIHFKSSGQGGPMMDSSINGNYIALPI</sequence>
<gene>
    <name evidence="1" type="ORF">FYJ39_02660</name>
</gene>
<dbReference type="AlphaFoldDB" id="A0A7X2NIV7"/>